<evidence type="ECO:0000313" key="1">
    <source>
        <dbReference type="EMBL" id="CAG8641071.1"/>
    </source>
</evidence>
<protein>
    <submittedName>
        <fullName evidence="1">7612_t:CDS:1</fullName>
    </submittedName>
</protein>
<keyword evidence="2" id="KW-1185">Reference proteome</keyword>
<comment type="caution">
    <text evidence="1">The sequence shown here is derived from an EMBL/GenBank/DDBJ whole genome shotgun (WGS) entry which is preliminary data.</text>
</comment>
<dbReference type="AlphaFoldDB" id="A0A9N9DJX5"/>
<dbReference type="EMBL" id="CAJVPZ010012576">
    <property type="protein sequence ID" value="CAG8641071.1"/>
    <property type="molecule type" value="Genomic_DNA"/>
</dbReference>
<accession>A0A9N9DJX5</accession>
<feature type="non-terminal residue" evidence="1">
    <location>
        <position position="48"/>
    </location>
</feature>
<evidence type="ECO:0000313" key="2">
    <source>
        <dbReference type="Proteomes" id="UP000789396"/>
    </source>
</evidence>
<organism evidence="1 2">
    <name type="scientific">Racocetra fulgida</name>
    <dbReference type="NCBI Taxonomy" id="60492"/>
    <lineage>
        <taxon>Eukaryota</taxon>
        <taxon>Fungi</taxon>
        <taxon>Fungi incertae sedis</taxon>
        <taxon>Mucoromycota</taxon>
        <taxon>Glomeromycotina</taxon>
        <taxon>Glomeromycetes</taxon>
        <taxon>Diversisporales</taxon>
        <taxon>Gigasporaceae</taxon>
        <taxon>Racocetra</taxon>
    </lineage>
</organism>
<name>A0A9N9DJX5_9GLOM</name>
<proteinExistence type="predicted"/>
<gene>
    <name evidence="1" type="ORF">RFULGI_LOCUS8087</name>
</gene>
<sequence length="48" mass="5371">SSDTPEDTIPDEPSSEYPLPLSFLPQPKQLVALIFASSVRLLDKMIRK</sequence>
<dbReference type="Proteomes" id="UP000789396">
    <property type="component" value="Unassembled WGS sequence"/>
</dbReference>
<dbReference type="OrthoDB" id="2327125at2759"/>
<reference evidence="1" key="1">
    <citation type="submission" date="2021-06" db="EMBL/GenBank/DDBJ databases">
        <authorList>
            <person name="Kallberg Y."/>
            <person name="Tangrot J."/>
            <person name="Rosling A."/>
        </authorList>
    </citation>
    <scope>NUCLEOTIDE SEQUENCE</scope>
    <source>
        <strain evidence="1">IN212</strain>
    </source>
</reference>